<sequence length="455" mass="50911">MPLIGNKRPKGPKKLRRKASRPTWDSTMTDIEAMKATPEELAHRKEIHHSHHRSQVQGAFRSYRSHSKVHTQGTSTKSRVGREAAVTKEVLVQPYSLGEMLSHADRLLASAEDSYEHVPQRRTALLSVTPAPSALCKSRDYPSLLWPDQPTQFHLKALNDIPEHLISVGGDYEQKRPSQLSEVEHGHLQFLNSPPYPDSSSFCIPALLDALHTELGLVVQGNMGPRTRNQNLTAVHGEDAVLGSTRHDVDHYLASTLQACLHLARRSKQGSFMTSLEARVENLRLQHIQASQRLHWLLGQHEGMGNQAMRIADESGLRREIQIEGQDVSIKRASEEGKDTIGEWTTEEFGERGREVPGILDKEVRENVRKGVRFSQPPVQPSPASFVSYSHYCPVTQIQAEARDRVPETTTGEAPPSWIWRRGGHVLGAEETEGDKKEEDRRRSVLGEGASETAD</sequence>
<reference evidence="12" key="2">
    <citation type="submission" date="2025-09" db="UniProtKB">
        <authorList>
            <consortium name="Ensembl"/>
        </authorList>
    </citation>
    <scope>IDENTIFICATION</scope>
</reference>
<dbReference type="GO" id="GO:0046599">
    <property type="term" value="P:regulation of centriole replication"/>
    <property type="evidence" value="ECO:0007669"/>
    <property type="project" value="TreeGrafter"/>
</dbReference>
<dbReference type="GeneTree" id="ENSGT01030000238514"/>
<evidence type="ECO:0000256" key="11">
    <source>
        <dbReference type="SAM" id="MobiDB-lite"/>
    </source>
</evidence>
<dbReference type="Pfam" id="PF15678">
    <property type="entry name" value="SPICE"/>
    <property type="match status" value="1"/>
</dbReference>
<evidence type="ECO:0000313" key="13">
    <source>
        <dbReference type="Proteomes" id="UP000694388"/>
    </source>
</evidence>
<feature type="region of interest" description="Disordered" evidence="11">
    <location>
        <begin position="1"/>
        <end position="30"/>
    </location>
</feature>
<evidence type="ECO:0000256" key="5">
    <source>
        <dbReference type="ARBA" id="ARBA00022618"/>
    </source>
</evidence>
<keyword evidence="9" id="KW-0131">Cell cycle</keyword>
<dbReference type="PANTHER" id="PTHR31167:SF3">
    <property type="entry name" value="SPINDLE AND CENTRIOLE-ASSOCIATED PROTEIN 1"/>
    <property type="match status" value="1"/>
</dbReference>
<feature type="compositionally biased region" description="Basic and acidic residues" evidence="11">
    <location>
        <begin position="434"/>
        <end position="445"/>
    </location>
</feature>
<dbReference type="Proteomes" id="UP000694388">
    <property type="component" value="Unplaced"/>
</dbReference>
<dbReference type="GO" id="GO:0051310">
    <property type="term" value="P:metaphase chromosome alignment"/>
    <property type="evidence" value="ECO:0007669"/>
    <property type="project" value="TreeGrafter"/>
</dbReference>
<dbReference type="InterPro" id="IPR031387">
    <property type="entry name" value="SPICE1"/>
</dbReference>
<protein>
    <recommendedName>
        <fullName evidence="3">Spindle and centriole-associated protein 1</fullName>
    </recommendedName>
    <alternativeName>
        <fullName evidence="10">Coiled-coil domain-containing protein 52</fullName>
    </alternativeName>
</protein>
<evidence type="ECO:0000256" key="7">
    <source>
        <dbReference type="ARBA" id="ARBA00023054"/>
    </source>
</evidence>
<evidence type="ECO:0000256" key="4">
    <source>
        <dbReference type="ARBA" id="ARBA00022490"/>
    </source>
</evidence>
<comment type="subcellular location">
    <subcellularLocation>
        <location evidence="1">Cytoplasm</location>
        <location evidence="1">Cytoskeleton</location>
        <location evidence="1">Microtubule organizing center</location>
        <location evidence="1">Centrosome</location>
        <location evidence="1">Centriole</location>
    </subcellularLocation>
    <subcellularLocation>
        <location evidence="2">Cytoplasm</location>
        <location evidence="2">Cytoskeleton</location>
        <location evidence="2">Spindle</location>
    </subcellularLocation>
</comment>
<feature type="region of interest" description="Disordered" evidence="11">
    <location>
        <begin position="403"/>
        <end position="455"/>
    </location>
</feature>
<feature type="region of interest" description="Disordered" evidence="11">
    <location>
        <begin position="63"/>
        <end position="82"/>
    </location>
</feature>
<dbReference type="Ensembl" id="ENSEBUT00000006108.1">
    <property type="protein sequence ID" value="ENSEBUP00000005666.1"/>
    <property type="gene ID" value="ENSEBUG00000003790.1"/>
</dbReference>
<keyword evidence="4" id="KW-0963">Cytoplasm</keyword>
<evidence type="ECO:0000256" key="8">
    <source>
        <dbReference type="ARBA" id="ARBA00023212"/>
    </source>
</evidence>
<keyword evidence="6" id="KW-0498">Mitosis</keyword>
<dbReference type="GO" id="GO:0005819">
    <property type="term" value="C:spindle"/>
    <property type="evidence" value="ECO:0007669"/>
    <property type="project" value="UniProtKB-SubCell"/>
</dbReference>
<evidence type="ECO:0000256" key="10">
    <source>
        <dbReference type="ARBA" id="ARBA00030722"/>
    </source>
</evidence>
<keyword evidence="5" id="KW-0132">Cell division</keyword>
<evidence type="ECO:0000256" key="2">
    <source>
        <dbReference type="ARBA" id="ARBA00004186"/>
    </source>
</evidence>
<evidence type="ECO:0000256" key="6">
    <source>
        <dbReference type="ARBA" id="ARBA00022776"/>
    </source>
</evidence>
<dbReference type="GO" id="GO:0005813">
    <property type="term" value="C:centrosome"/>
    <property type="evidence" value="ECO:0007669"/>
    <property type="project" value="TreeGrafter"/>
</dbReference>
<dbReference type="GO" id="GO:0090307">
    <property type="term" value="P:mitotic spindle assembly"/>
    <property type="evidence" value="ECO:0007669"/>
    <property type="project" value="InterPro"/>
</dbReference>
<reference evidence="12" key="1">
    <citation type="submission" date="2025-08" db="UniProtKB">
        <authorList>
            <consortium name="Ensembl"/>
        </authorList>
    </citation>
    <scope>IDENTIFICATION</scope>
</reference>
<keyword evidence="13" id="KW-1185">Reference proteome</keyword>
<accession>A0A8C4PYT6</accession>
<evidence type="ECO:0000256" key="9">
    <source>
        <dbReference type="ARBA" id="ARBA00023306"/>
    </source>
</evidence>
<evidence type="ECO:0000256" key="3">
    <source>
        <dbReference type="ARBA" id="ARBA00018313"/>
    </source>
</evidence>
<keyword evidence="8" id="KW-0206">Cytoskeleton</keyword>
<dbReference type="AlphaFoldDB" id="A0A8C4PYT6"/>
<proteinExistence type="predicted"/>
<evidence type="ECO:0000256" key="1">
    <source>
        <dbReference type="ARBA" id="ARBA00004114"/>
    </source>
</evidence>
<dbReference type="GO" id="GO:0005814">
    <property type="term" value="C:centriole"/>
    <property type="evidence" value="ECO:0007669"/>
    <property type="project" value="UniProtKB-SubCell"/>
</dbReference>
<dbReference type="PANTHER" id="PTHR31167">
    <property type="entry name" value="SPINDLE AND CENTRIOLE ASSOCIATED PROTEIN 1 SPICE1"/>
    <property type="match status" value="1"/>
</dbReference>
<keyword evidence="7" id="KW-0175">Coiled coil</keyword>
<feature type="compositionally biased region" description="Basic residues" evidence="11">
    <location>
        <begin position="7"/>
        <end position="20"/>
    </location>
</feature>
<dbReference type="GO" id="GO:0051301">
    <property type="term" value="P:cell division"/>
    <property type="evidence" value="ECO:0007669"/>
    <property type="project" value="UniProtKB-KW"/>
</dbReference>
<evidence type="ECO:0000313" key="12">
    <source>
        <dbReference type="Ensembl" id="ENSEBUP00000005666.1"/>
    </source>
</evidence>
<organism evidence="12 13">
    <name type="scientific">Eptatretus burgeri</name>
    <name type="common">Inshore hagfish</name>
    <dbReference type="NCBI Taxonomy" id="7764"/>
    <lineage>
        <taxon>Eukaryota</taxon>
        <taxon>Metazoa</taxon>
        <taxon>Chordata</taxon>
        <taxon>Craniata</taxon>
        <taxon>Vertebrata</taxon>
        <taxon>Cyclostomata</taxon>
        <taxon>Myxini</taxon>
        <taxon>Myxiniformes</taxon>
        <taxon>Myxinidae</taxon>
        <taxon>Eptatretinae</taxon>
        <taxon>Eptatretus</taxon>
    </lineage>
</organism>
<name>A0A8C4PYT6_EPTBU</name>